<evidence type="ECO:0000313" key="11">
    <source>
        <dbReference type="EMBL" id="KAK4606348.1"/>
    </source>
</evidence>
<keyword evidence="6" id="KW-0560">Oxidoreductase</keyword>
<dbReference type="Pfam" id="PF00067">
    <property type="entry name" value="p450"/>
    <property type="match status" value="1"/>
</dbReference>
<gene>
    <name evidence="11" type="ORF">RGQ29_000548</name>
</gene>
<dbReference type="GO" id="GO:0016705">
    <property type="term" value="F:oxidoreductase activity, acting on paired donors, with incorporation or reduction of molecular oxygen"/>
    <property type="evidence" value="ECO:0007669"/>
    <property type="project" value="InterPro"/>
</dbReference>
<keyword evidence="8" id="KW-0503">Monooxygenase</keyword>
<keyword evidence="9 10" id="KW-0472">Membrane</keyword>
<comment type="cofactor">
    <cofactor evidence="1">
        <name>heme</name>
        <dbReference type="ChEBI" id="CHEBI:30413"/>
    </cofactor>
</comment>
<keyword evidence="10" id="KW-1133">Transmembrane helix</keyword>
<evidence type="ECO:0000256" key="10">
    <source>
        <dbReference type="SAM" id="Phobius"/>
    </source>
</evidence>
<comment type="similarity">
    <text evidence="3">Belongs to the cytochrome P450 family.</text>
</comment>
<evidence type="ECO:0000256" key="3">
    <source>
        <dbReference type="ARBA" id="ARBA00010617"/>
    </source>
</evidence>
<dbReference type="SUPFAM" id="SSF48264">
    <property type="entry name" value="Cytochrome P450"/>
    <property type="match status" value="1"/>
</dbReference>
<organism evidence="11 12">
    <name type="scientific">Quercus rubra</name>
    <name type="common">Northern red oak</name>
    <name type="synonym">Quercus borealis</name>
    <dbReference type="NCBI Taxonomy" id="3512"/>
    <lineage>
        <taxon>Eukaryota</taxon>
        <taxon>Viridiplantae</taxon>
        <taxon>Streptophyta</taxon>
        <taxon>Embryophyta</taxon>
        <taxon>Tracheophyta</taxon>
        <taxon>Spermatophyta</taxon>
        <taxon>Magnoliopsida</taxon>
        <taxon>eudicotyledons</taxon>
        <taxon>Gunneridae</taxon>
        <taxon>Pentapetalae</taxon>
        <taxon>rosids</taxon>
        <taxon>fabids</taxon>
        <taxon>Fagales</taxon>
        <taxon>Fagaceae</taxon>
        <taxon>Quercus</taxon>
    </lineage>
</organism>
<dbReference type="GO" id="GO:0020037">
    <property type="term" value="F:heme binding"/>
    <property type="evidence" value="ECO:0007669"/>
    <property type="project" value="InterPro"/>
</dbReference>
<evidence type="ECO:0000256" key="2">
    <source>
        <dbReference type="ARBA" id="ARBA00004370"/>
    </source>
</evidence>
<protein>
    <recommendedName>
        <fullName evidence="13">Flavone synthase II</fullName>
    </recommendedName>
</protein>
<sequence>MIIIELTSYVTLLFLLALLLFTIINQTWFSKLRLPPSPRALPIIGHLHLLGPLLYHSFHDLYSKHGPLLYFQLGSVPCIVASTPELAKELLKANDLALSACPNSLAVDHLTYNFVFAFAPNGRYWKFIKRLITTKHLGNRTLNQFLPIRTKELHQFIQYLVNKAIVGERVDVSDELLKLTSNIISQMMLSIRCSGIKSSAENARGLACEVTKIYGQFNVSDFIWFCRNLDLQGFRKRIEDVHKRYDALIEKIITDHEELRKRKETRKMNCYRGEHDVKDILDILLDALKNVNLFGDYVN</sequence>
<evidence type="ECO:0000313" key="12">
    <source>
        <dbReference type="Proteomes" id="UP001324115"/>
    </source>
</evidence>
<comment type="caution">
    <text evidence="11">The sequence shown here is derived from an EMBL/GenBank/DDBJ whole genome shotgun (WGS) entry which is preliminary data.</text>
</comment>
<keyword evidence="5" id="KW-0479">Metal-binding</keyword>
<dbReference type="GO" id="GO:0004497">
    <property type="term" value="F:monooxygenase activity"/>
    <property type="evidence" value="ECO:0007669"/>
    <property type="project" value="UniProtKB-KW"/>
</dbReference>
<comment type="subcellular location">
    <subcellularLocation>
        <location evidence="2">Membrane</location>
    </subcellularLocation>
</comment>
<evidence type="ECO:0000256" key="5">
    <source>
        <dbReference type="ARBA" id="ARBA00022723"/>
    </source>
</evidence>
<feature type="transmembrane region" description="Helical" evidence="10">
    <location>
        <begin position="6"/>
        <end position="24"/>
    </location>
</feature>
<dbReference type="PANTHER" id="PTHR47943">
    <property type="entry name" value="CYTOCHROME P450 93A3-LIKE"/>
    <property type="match status" value="1"/>
</dbReference>
<evidence type="ECO:0000256" key="4">
    <source>
        <dbReference type="ARBA" id="ARBA00022617"/>
    </source>
</evidence>
<name>A0AAN7G6C7_QUERU</name>
<proteinExistence type="inferred from homology"/>
<evidence type="ECO:0000256" key="9">
    <source>
        <dbReference type="ARBA" id="ARBA00023136"/>
    </source>
</evidence>
<evidence type="ECO:0008006" key="13">
    <source>
        <dbReference type="Google" id="ProtNLM"/>
    </source>
</evidence>
<dbReference type="GO" id="GO:0016020">
    <property type="term" value="C:membrane"/>
    <property type="evidence" value="ECO:0007669"/>
    <property type="project" value="UniProtKB-SubCell"/>
</dbReference>
<dbReference type="InterPro" id="IPR036396">
    <property type="entry name" value="Cyt_P450_sf"/>
</dbReference>
<dbReference type="AlphaFoldDB" id="A0AAN7G6C7"/>
<evidence type="ECO:0000256" key="6">
    <source>
        <dbReference type="ARBA" id="ARBA00023002"/>
    </source>
</evidence>
<evidence type="ECO:0000256" key="1">
    <source>
        <dbReference type="ARBA" id="ARBA00001971"/>
    </source>
</evidence>
<accession>A0AAN7G6C7</accession>
<evidence type="ECO:0000256" key="8">
    <source>
        <dbReference type="ARBA" id="ARBA00023033"/>
    </source>
</evidence>
<dbReference type="PANTHER" id="PTHR47943:SF8">
    <property type="entry name" value="CYTOCHROME P450"/>
    <property type="match status" value="1"/>
</dbReference>
<evidence type="ECO:0000256" key="7">
    <source>
        <dbReference type="ARBA" id="ARBA00023004"/>
    </source>
</evidence>
<keyword evidence="12" id="KW-1185">Reference proteome</keyword>
<keyword evidence="10" id="KW-0812">Transmembrane</keyword>
<dbReference type="Gene3D" id="1.10.630.10">
    <property type="entry name" value="Cytochrome P450"/>
    <property type="match status" value="1"/>
</dbReference>
<dbReference type="Proteomes" id="UP001324115">
    <property type="component" value="Unassembled WGS sequence"/>
</dbReference>
<reference evidence="11 12" key="1">
    <citation type="journal article" date="2023" name="G3 (Bethesda)">
        <title>A haplotype-resolved chromosome-scale genome for Quercus rubra L. provides insights into the genetics of adaptive traits for red oak species.</title>
        <authorList>
            <person name="Kapoor B."/>
            <person name="Jenkins J."/>
            <person name="Schmutz J."/>
            <person name="Zhebentyayeva T."/>
            <person name="Kuelheim C."/>
            <person name="Coggeshall M."/>
            <person name="Heim C."/>
            <person name="Lasky J.R."/>
            <person name="Leites L."/>
            <person name="Islam-Faridi N."/>
            <person name="Romero-Severson J."/>
            <person name="DeLeo V.L."/>
            <person name="Lucas S.M."/>
            <person name="Lazic D."/>
            <person name="Gailing O."/>
            <person name="Carlson J."/>
            <person name="Staton M."/>
        </authorList>
    </citation>
    <scope>NUCLEOTIDE SEQUENCE [LARGE SCALE GENOMIC DNA]</scope>
    <source>
        <strain evidence="11">Pseudo-F2</strain>
    </source>
</reference>
<keyword evidence="4" id="KW-0349">Heme</keyword>
<keyword evidence="7" id="KW-0408">Iron</keyword>
<dbReference type="EMBL" id="JAXUIC010000001">
    <property type="protein sequence ID" value="KAK4606348.1"/>
    <property type="molecule type" value="Genomic_DNA"/>
</dbReference>
<dbReference type="GO" id="GO:0005506">
    <property type="term" value="F:iron ion binding"/>
    <property type="evidence" value="ECO:0007669"/>
    <property type="project" value="InterPro"/>
</dbReference>
<dbReference type="InterPro" id="IPR001128">
    <property type="entry name" value="Cyt_P450"/>
</dbReference>